<keyword evidence="1" id="KW-0472">Membrane</keyword>
<dbReference type="Pfam" id="PF04307">
    <property type="entry name" value="YdjM"/>
    <property type="match status" value="1"/>
</dbReference>
<comment type="caution">
    <text evidence="2">The sequence shown here is derived from an EMBL/GenBank/DDBJ whole genome shotgun (WGS) entry which is preliminary data.</text>
</comment>
<protein>
    <recommendedName>
        <fullName evidence="4">Inner membrane protein</fullName>
    </recommendedName>
</protein>
<name>A0ABQ6ZL15_9GAMM</name>
<keyword evidence="1" id="KW-1133">Transmembrane helix</keyword>
<accession>A0ABQ6ZL15</accession>
<keyword evidence="1" id="KW-0812">Transmembrane</keyword>
<evidence type="ECO:0000256" key="1">
    <source>
        <dbReference type="SAM" id="Phobius"/>
    </source>
</evidence>
<dbReference type="Proteomes" id="UP000781710">
    <property type="component" value="Unassembled WGS sequence"/>
</dbReference>
<gene>
    <name evidence="2" type="ORF">CSC78_02120</name>
</gene>
<evidence type="ECO:0000313" key="2">
    <source>
        <dbReference type="EMBL" id="KAF1726920.1"/>
    </source>
</evidence>
<feature type="transmembrane region" description="Helical" evidence="1">
    <location>
        <begin position="152"/>
        <end position="169"/>
    </location>
</feature>
<reference evidence="2 3" key="1">
    <citation type="submission" date="2017-10" db="EMBL/GenBank/DDBJ databases">
        <title>Whole genome sequencing of members of genus Pseudoxanthomonas.</title>
        <authorList>
            <person name="Kumar S."/>
            <person name="Bansal K."/>
            <person name="Kaur A."/>
            <person name="Patil P."/>
            <person name="Sharma S."/>
            <person name="Patil P.B."/>
        </authorList>
    </citation>
    <scope>NUCLEOTIDE SEQUENCE [LARGE SCALE GENOMIC DNA]</scope>
    <source>
        <strain evidence="2 3">DSM 17109</strain>
    </source>
</reference>
<organism evidence="2 3">
    <name type="scientific">Pseudoxanthomonas japonensis</name>
    <dbReference type="NCBI Taxonomy" id="69284"/>
    <lineage>
        <taxon>Bacteria</taxon>
        <taxon>Pseudomonadati</taxon>
        <taxon>Pseudomonadota</taxon>
        <taxon>Gammaproteobacteria</taxon>
        <taxon>Lysobacterales</taxon>
        <taxon>Lysobacteraceae</taxon>
        <taxon>Pseudoxanthomonas</taxon>
    </lineage>
</organism>
<evidence type="ECO:0000313" key="3">
    <source>
        <dbReference type="Proteomes" id="UP000781710"/>
    </source>
</evidence>
<dbReference type="PANTHER" id="PTHR35531">
    <property type="entry name" value="INNER MEMBRANE PROTEIN YBCI-RELATED"/>
    <property type="match status" value="1"/>
</dbReference>
<dbReference type="InterPro" id="IPR007404">
    <property type="entry name" value="YdjM-like"/>
</dbReference>
<dbReference type="RefSeq" id="WP_162336271.1">
    <property type="nucleotide sequence ID" value="NZ_JBHSRQ010000004.1"/>
</dbReference>
<evidence type="ECO:0008006" key="4">
    <source>
        <dbReference type="Google" id="ProtNLM"/>
    </source>
</evidence>
<dbReference type="PANTHER" id="PTHR35531:SF1">
    <property type="entry name" value="INNER MEMBRANE PROTEIN YBCI-RELATED"/>
    <property type="match status" value="1"/>
</dbReference>
<proteinExistence type="predicted"/>
<sequence length="178" mass="19106">MPTILTHALIPLAAGVALGRKRLPPRLVGTGMLAAMLPDADVVAFKLGIEYAHALGHRGASHSLVFALACGAFAAAGARCLRTSAMTAFLFIALSAASHPLLDMLTDGGLGVALLWPWSEARHFAPWRVIEVSPFANRFFSARGVDVLLSEFRWVWVPVLALACFTAWLRRSMRVGAT</sequence>
<dbReference type="EMBL" id="PDWW01000002">
    <property type="protein sequence ID" value="KAF1726920.1"/>
    <property type="molecule type" value="Genomic_DNA"/>
</dbReference>
<keyword evidence="3" id="KW-1185">Reference proteome</keyword>